<feature type="domain" description="Homeobox" evidence="5">
    <location>
        <begin position="231"/>
        <end position="270"/>
    </location>
</feature>
<dbReference type="AlphaFoldDB" id="A0A1I7ZSD9"/>
<dbReference type="InterPro" id="IPR009057">
    <property type="entry name" value="Homeodomain-like_sf"/>
</dbReference>
<dbReference type="Proteomes" id="UP000095287">
    <property type="component" value="Unplaced"/>
</dbReference>
<dbReference type="InterPro" id="IPR050649">
    <property type="entry name" value="Paired_Homeobox_TFs"/>
</dbReference>
<dbReference type="Gene3D" id="1.10.10.60">
    <property type="entry name" value="Homeodomain-like"/>
    <property type="match status" value="1"/>
</dbReference>
<feature type="compositionally biased region" description="Basic and acidic residues" evidence="4">
    <location>
        <begin position="88"/>
        <end position="101"/>
    </location>
</feature>
<feature type="region of interest" description="Disordered" evidence="4">
    <location>
        <begin position="58"/>
        <end position="101"/>
    </location>
</feature>
<reference evidence="7" key="1">
    <citation type="submission" date="2016-11" db="UniProtKB">
        <authorList>
            <consortium name="WormBaseParasite"/>
        </authorList>
    </citation>
    <scope>IDENTIFICATION</scope>
</reference>
<evidence type="ECO:0000259" key="5">
    <source>
        <dbReference type="PROSITE" id="PS50071"/>
    </source>
</evidence>
<organism evidence="6 7">
    <name type="scientific">Steinernema glaseri</name>
    <dbReference type="NCBI Taxonomy" id="37863"/>
    <lineage>
        <taxon>Eukaryota</taxon>
        <taxon>Metazoa</taxon>
        <taxon>Ecdysozoa</taxon>
        <taxon>Nematoda</taxon>
        <taxon>Chromadorea</taxon>
        <taxon>Rhabditida</taxon>
        <taxon>Tylenchina</taxon>
        <taxon>Panagrolaimomorpha</taxon>
        <taxon>Strongyloidoidea</taxon>
        <taxon>Steinernematidae</taxon>
        <taxon>Steinernema</taxon>
    </lineage>
</organism>
<dbReference type="CDD" id="cd00086">
    <property type="entry name" value="homeodomain"/>
    <property type="match status" value="1"/>
</dbReference>
<feature type="compositionally biased region" description="Low complexity" evidence="4">
    <location>
        <begin position="211"/>
        <end position="224"/>
    </location>
</feature>
<evidence type="ECO:0000256" key="1">
    <source>
        <dbReference type="ARBA" id="ARBA00004123"/>
    </source>
</evidence>
<feature type="compositionally biased region" description="Polar residues" evidence="4">
    <location>
        <begin position="200"/>
        <end position="210"/>
    </location>
</feature>
<evidence type="ECO:0000256" key="3">
    <source>
        <dbReference type="RuleBase" id="RU000682"/>
    </source>
</evidence>
<dbReference type="InterPro" id="IPR001356">
    <property type="entry name" value="HD"/>
</dbReference>
<dbReference type="Pfam" id="PF00046">
    <property type="entry name" value="Homeodomain"/>
    <property type="match status" value="1"/>
</dbReference>
<comment type="subcellular location">
    <subcellularLocation>
        <location evidence="1 2 3">Nucleus</location>
    </subcellularLocation>
</comment>
<dbReference type="GO" id="GO:0000981">
    <property type="term" value="F:DNA-binding transcription factor activity, RNA polymerase II-specific"/>
    <property type="evidence" value="ECO:0007669"/>
    <property type="project" value="TreeGrafter"/>
</dbReference>
<feature type="region of interest" description="Disordered" evidence="4">
    <location>
        <begin position="185"/>
        <end position="238"/>
    </location>
</feature>
<dbReference type="WBParaSite" id="L893_g29073.t1">
    <property type="protein sequence ID" value="L893_g29073.t1"/>
    <property type="gene ID" value="L893_g29073"/>
</dbReference>
<feature type="compositionally biased region" description="Basic and acidic residues" evidence="4">
    <location>
        <begin position="185"/>
        <end position="199"/>
    </location>
</feature>
<evidence type="ECO:0000313" key="7">
    <source>
        <dbReference type="WBParaSite" id="L893_g29073.t1"/>
    </source>
</evidence>
<keyword evidence="2 3" id="KW-0238">DNA-binding</keyword>
<keyword evidence="2 3" id="KW-0371">Homeobox</keyword>
<protein>
    <submittedName>
        <fullName evidence="7">Homeobox domain-containing protein</fullName>
    </submittedName>
</protein>
<accession>A0A1I7ZSD9</accession>
<evidence type="ECO:0000313" key="6">
    <source>
        <dbReference type="Proteomes" id="UP000095287"/>
    </source>
</evidence>
<keyword evidence="6" id="KW-1185">Reference proteome</keyword>
<evidence type="ECO:0000256" key="4">
    <source>
        <dbReference type="SAM" id="MobiDB-lite"/>
    </source>
</evidence>
<dbReference type="PANTHER" id="PTHR24329:SF543">
    <property type="entry name" value="FI01017P-RELATED"/>
    <property type="match status" value="1"/>
</dbReference>
<dbReference type="GO" id="GO:0000977">
    <property type="term" value="F:RNA polymerase II transcription regulatory region sequence-specific DNA binding"/>
    <property type="evidence" value="ECO:0007669"/>
    <property type="project" value="TreeGrafter"/>
</dbReference>
<name>A0A1I7ZSD9_9BILA</name>
<sequence>MAFSQETLRSLTANNCSQVVTFPNLINSSSRLLTSLRAKLVLSSYSAVVPSLFSSQLVRSENTAPENRSAPLRRHSRGDSAGCVPNRKRAESDADGRRSPHSDAMTVLFIQTDTVVPVGPPSAANINMNMTEFLPTSAPTDPSDLAKHFLEIQKKLLDSQSPTVSTKKPFSSSFAIDSLTAKPEIKTSTEPCRTPEKSELTYQLDSTPSVSESGHLSPDESSSSPDEHGKRKQRRYRTTFNPYQLDELEKVFVRTHYPDVGTRFVATRRL</sequence>
<evidence type="ECO:0000256" key="2">
    <source>
        <dbReference type="PROSITE-ProRule" id="PRU00108"/>
    </source>
</evidence>
<keyword evidence="2 3" id="KW-0539">Nucleus</keyword>
<dbReference type="SUPFAM" id="SSF46689">
    <property type="entry name" value="Homeodomain-like"/>
    <property type="match status" value="1"/>
</dbReference>
<proteinExistence type="predicted"/>
<dbReference type="PROSITE" id="PS50071">
    <property type="entry name" value="HOMEOBOX_2"/>
    <property type="match status" value="1"/>
</dbReference>
<dbReference type="PANTHER" id="PTHR24329">
    <property type="entry name" value="HOMEOBOX PROTEIN ARISTALESS"/>
    <property type="match status" value="1"/>
</dbReference>
<dbReference type="GO" id="GO:0005634">
    <property type="term" value="C:nucleus"/>
    <property type="evidence" value="ECO:0007669"/>
    <property type="project" value="UniProtKB-SubCell"/>
</dbReference>